<dbReference type="Pfam" id="PF01882">
    <property type="entry name" value="DUF58"/>
    <property type="match status" value="1"/>
</dbReference>
<organism evidence="3 4">
    <name type="scientific">Mucisphaera calidilacus</name>
    <dbReference type="NCBI Taxonomy" id="2527982"/>
    <lineage>
        <taxon>Bacteria</taxon>
        <taxon>Pseudomonadati</taxon>
        <taxon>Planctomycetota</taxon>
        <taxon>Phycisphaerae</taxon>
        <taxon>Phycisphaerales</taxon>
        <taxon>Phycisphaeraceae</taxon>
        <taxon>Mucisphaera</taxon>
    </lineage>
</organism>
<dbReference type="InterPro" id="IPR002881">
    <property type="entry name" value="DUF58"/>
</dbReference>
<dbReference type="Proteomes" id="UP000320386">
    <property type="component" value="Chromosome"/>
</dbReference>
<proteinExistence type="predicted"/>
<reference evidence="3 4" key="1">
    <citation type="submission" date="2019-02" db="EMBL/GenBank/DDBJ databases">
        <title>Deep-cultivation of Planctomycetes and their phenomic and genomic characterization uncovers novel biology.</title>
        <authorList>
            <person name="Wiegand S."/>
            <person name="Jogler M."/>
            <person name="Boedeker C."/>
            <person name="Pinto D."/>
            <person name="Vollmers J."/>
            <person name="Rivas-Marin E."/>
            <person name="Kohn T."/>
            <person name="Peeters S.H."/>
            <person name="Heuer A."/>
            <person name="Rast P."/>
            <person name="Oberbeckmann S."/>
            <person name="Bunk B."/>
            <person name="Jeske O."/>
            <person name="Meyerdierks A."/>
            <person name="Storesund J.E."/>
            <person name="Kallscheuer N."/>
            <person name="Luecker S."/>
            <person name="Lage O.M."/>
            <person name="Pohl T."/>
            <person name="Merkel B.J."/>
            <person name="Hornburger P."/>
            <person name="Mueller R.-W."/>
            <person name="Bruemmer F."/>
            <person name="Labrenz M."/>
            <person name="Spormann A.M."/>
            <person name="Op den Camp H."/>
            <person name="Overmann J."/>
            <person name="Amann R."/>
            <person name="Jetten M.S.M."/>
            <person name="Mascher T."/>
            <person name="Medema M.H."/>
            <person name="Devos D.P."/>
            <person name="Kaster A.-K."/>
            <person name="Ovreas L."/>
            <person name="Rohde M."/>
            <person name="Galperin M.Y."/>
            <person name="Jogler C."/>
        </authorList>
    </citation>
    <scope>NUCLEOTIDE SEQUENCE [LARGE SCALE GENOMIC DNA]</scope>
    <source>
        <strain evidence="3 4">Pan265</strain>
    </source>
</reference>
<protein>
    <recommendedName>
        <fullName evidence="2">DUF58 domain-containing protein</fullName>
    </recommendedName>
</protein>
<keyword evidence="1" id="KW-0472">Membrane</keyword>
<name>A0A518BZN9_9BACT</name>
<keyword evidence="1" id="KW-1133">Transmembrane helix</keyword>
<keyword evidence="4" id="KW-1185">Reference proteome</keyword>
<evidence type="ECO:0000256" key="1">
    <source>
        <dbReference type="SAM" id="Phobius"/>
    </source>
</evidence>
<dbReference type="PANTHER" id="PTHR34351">
    <property type="entry name" value="SLR1927 PROTEIN-RELATED"/>
    <property type="match status" value="1"/>
</dbReference>
<dbReference type="EMBL" id="CP036280">
    <property type="protein sequence ID" value="QDU72435.1"/>
    <property type="molecule type" value="Genomic_DNA"/>
</dbReference>
<evidence type="ECO:0000313" key="4">
    <source>
        <dbReference type="Proteomes" id="UP000320386"/>
    </source>
</evidence>
<feature type="transmembrane region" description="Helical" evidence="1">
    <location>
        <begin position="36"/>
        <end position="61"/>
    </location>
</feature>
<dbReference type="AlphaFoldDB" id="A0A518BZN9"/>
<sequence>MPQVSYRWSLTPAGWSYIAATVMVTTSTMLSQANLLFFLTGLLWGALLIDAAWSALGLWGLTVRRWEPSRAIQGEHTPIRYVITRGGLLPMGVVVVREGGVSMPQEAGCVMFLGRRARATTEGVLDPDRRGLLRLATICVRSSFPFGLTRAERRFARVGEILVYPRVYRVDKPLRATSGLWREGGKAELRGVGSGGDFAGLREYRPGDAVRTIDWKRTAKTGKLMVREHTRPVPPRVMLALDVVSGSPNEEECERAIMLAASMVCAAYDHGMPMGLVLVGAEGRVHRPHLSVPHRDQILDTLARMEPGVGGEARRAQQLRPSIWLLASAQGVAPHVPDLLALYGADASRLLDMSVSAMPLDPREASVIRELHGDAA</sequence>
<dbReference type="KEGG" id="mcad:Pan265_23000"/>
<accession>A0A518BZN9</accession>
<evidence type="ECO:0000313" key="3">
    <source>
        <dbReference type="EMBL" id="QDU72435.1"/>
    </source>
</evidence>
<gene>
    <name evidence="3" type="ORF">Pan265_23000</name>
</gene>
<evidence type="ECO:0000259" key="2">
    <source>
        <dbReference type="Pfam" id="PF01882"/>
    </source>
</evidence>
<feature type="domain" description="DUF58" evidence="2">
    <location>
        <begin position="201"/>
        <end position="308"/>
    </location>
</feature>
<keyword evidence="1" id="KW-0812">Transmembrane</keyword>